<dbReference type="GO" id="GO:0005576">
    <property type="term" value="C:extracellular region"/>
    <property type="evidence" value="ECO:0007669"/>
    <property type="project" value="UniProtKB-SubCell"/>
</dbReference>
<reference evidence="8 9" key="1">
    <citation type="journal article" date="2016" name="Nat. Commun.">
        <title>Thousands of microbial genomes shed light on interconnected biogeochemical processes in an aquifer system.</title>
        <authorList>
            <person name="Anantharaman K."/>
            <person name="Brown C.T."/>
            <person name="Hug L.A."/>
            <person name="Sharon I."/>
            <person name="Castelle C.J."/>
            <person name="Probst A.J."/>
            <person name="Thomas B.C."/>
            <person name="Singh A."/>
            <person name="Wilkins M.J."/>
            <person name="Karaoz U."/>
            <person name="Brodie E.L."/>
            <person name="Williams K.H."/>
            <person name="Hubbard S.S."/>
            <person name="Banfield J.F."/>
        </authorList>
    </citation>
    <scope>NUCLEOTIDE SEQUENCE [LARGE SCALE GENOMIC DNA]</scope>
</reference>
<feature type="compositionally biased region" description="Acidic residues" evidence="4">
    <location>
        <begin position="1168"/>
        <end position="1183"/>
    </location>
</feature>
<evidence type="ECO:0000259" key="7">
    <source>
        <dbReference type="Pfam" id="PF17210"/>
    </source>
</evidence>
<sequence>MNNLYVQNSSLARLWAALTMLAVVLSAFSAPFSVFAQEVPEVVDPTPIVDPAPTDLPDGDVDGDEDEGDGLPTTGEESLRTFNMSTPNGGPSPKVTICHANESNEQANNPFTDNDVDEDGLNGHGDHADDIIPVTDDFPNGQNLTTVYAEFGGLTGQQILDDECDTPEKEVKISITKIICEDETLLPNDGYTEITAATAANFLAENPSCYEGEGFEFQWAKGGVNTTEDNSGELGSPWTTTDETDSNGNVVITLSEKDVKNQSKISVREVWSADYIPFTGKNGSNVSAELYCANDAANFDNLEWVGQNGTLALDETYHCVAWNVPVLEEIEMCKFNALEAPIAGWEMTLTNGDQSYTLETGENGCVSKMVNPNIGPWTTSEEMQKDWEQVDVSVQNGFIDTEDEVTEYCVFFDGEVKLPITNFVEIPDTDKSCTFTNEYVEPCEDKLDGDWANSVVTSDQGLKKNGAAITDPNRTDDEKVLGVEDWVVNGSTGFFSLGFGGSVTVEFDNFVPNVLGNDIAVYEATNGTYPAETAKVEVSQNGTDWEEVGTASNLNVDRISNFDFDSTGLAWIKFVRVTDTSNPALHVNDADGFDVDAISATESLCDEPEGPKFSDVTMCKIDGNQNALSGWNLMLLGAEVDTVSVSATNGAGTDVALAAGPYVAIASGTWENHRTPLNTVDAEYSTEDNWATNMDGFTGYGTEILELKVGGAFGDWGVYNSLHRYARAFAQVADGVTNFAVSDSYYGDNTGSLNVAVYEGYAGLTGANGCVVFEDVPFGTYNVDEIMQDGWLNASGLGEVTVDSETESFTVINRPVDTPAEEVATVVAHKIVCTDEAELPNWGAANLNNISSSTAADWVATHDSCEFEAGWEFEWAPQGTSNPDNNLPTSGLYGAAGGSWTTFGPTDVNGKTQVSLSAAQIAGMSNIWMREVLKDGYIPFTYGPGNLTNEDDYSAEIYCHTDALNYDNYDRVDGIAVDNTYYCVAWNHAEVPAPVCEAEVDLLTNGSFEDPVVTNSGLWQKFPSVTGWLIQKVADLTATTLEIHKGWSGNQAAAGLQYVELDGDHSTQVSQTVAVIPGETYDLSWAFAPRQNIAAEQNQLGVYVDGVQVESDGPSSIGTALTIADWQNGTVSFVATTSSVTISMVDAGPSNSFGTFLDDVSLKCNPDGGDDEGDGDGDNDEDDTYRLEGYIWNDDDRNTLWGEGELSLAGWTVTATKGATTYSTTTDESGYYYFDVPAGTWTISQEVQTDWEQTTTPESYEVIVPSLVTQSLVERVLAYIIPVAHAAVVEIIDDLDFGNDFIGTTPNPTSNGGGGGGGGRLVRSTPTVAGDSISTPTPMPLVLGEQVSVVPYGAPGTGHGGTSSSMNVLSLLQILFTNRKTELVK</sequence>
<dbReference type="EMBL" id="MFMM01000001">
    <property type="protein sequence ID" value="OGG85000.1"/>
    <property type="molecule type" value="Genomic_DNA"/>
</dbReference>
<evidence type="ECO:0000259" key="6">
    <source>
        <dbReference type="Pfam" id="PF04862"/>
    </source>
</evidence>
<dbReference type="Pfam" id="PF04862">
    <property type="entry name" value="DUF642"/>
    <property type="match status" value="1"/>
</dbReference>
<proteinExistence type="predicted"/>
<keyword evidence="3 5" id="KW-0732">Signal</keyword>
<evidence type="ECO:0000313" key="9">
    <source>
        <dbReference type="Proteomes" id="UP000177325"/>
    </source>
</evidence>
<keyword evidence="2" id="KW-0964">Secreted</keyword>
<feature type="compositionally biased region" description="Polar residues" evidence="4">
    <location>
        <begin position="80"/>
        <end position="89"/>
    </location>
</feature>
<evidence type="ECO:0000256" key="1">
    <source>
        <dbReference type="ARBA" id="ARBA00004613"/>
    </source>
</evidence>
<dbReference type="InterPro" id="IPR006946">
    <property type="entry name" value="DGR2-like_dom"/>
</dbReference>
<feature type="signal peptide" evidence="5">
    <location>
        <begin position="1"/>
        <end position="36"/>
    </location>
</feature>
<evidence type="ECO:0000256" key="5">
    <source>
        <dbReference type="SAM" id="SignalP"/>
    </source>
</evidence>
<dbReference type="InterPro" id="IPR033764">
    <property type="entry name" value="Sdr_B"/>
</dbReference>
<comment type="caution">
    <text evidence="8">The sequence shown here is derived from an EMBL/GenBank/DDBJ whole genome shotgun (WGS) entry which is preliminary data.</text>
</comment>
<gene>
    <name evidence="8" type="ORF">A3G90_02965</name>
</gene>
<comment type="subcellular location">
    <subcellularLocation>
        <location evidence="1">Secreted</location>
    </subcellularLocation>
</comment>
<feature type="chain" id="PRO_5009524325" evidence="5">
    <location>
        <begin position="37"/>
        <end position="1385"/>
    </location>
</feature>
<feature type="domain" description="DUF642" evidence="6">
    <location>
        <begin position="1002"/>
        <end position="1163"/>
    </location>
</feature>
<evidence type="ECO:0000256" key="3">
    <source>
        <dbReference type="ARBA" id="ARBA00022729"/>
    </source>
</evidence>
<dbReference type="InterPro" id="IPR013783">
    <property type="entry name" value="Ig-like_fold"/>
</dbReference>
<feature type="region of interest" description="Disordered" evidence="4">
    <location>
        <begin position="1164"/>
        <end position="1183"/>
    </location>
</feature>
<dbReference type="Proteomes" id="UP000177325">
    <property type="component" value="Unassembled WGS sequence"/>
</dbReference>
<evidence type="ECO:0000256" key="4">
    <source>
        <dbReference type="SAM" id="MobiDB-lite"/>
    </source>
</evidence>
<evidence type="ECO:0000256" key="2">
    <source>
        <dbReference type="ARBA" id="ARBA00022525"/>
    </source>
</evidence>
<feature type="compositionally biased region" description="Acidic residues" evidence="4">
    <location>
        <begin position="57"/>
        <end position="69"/>
    </location>
</feature>
<accession>A0A1F6FGN1</accession>
<name>A0A1F6FGN1_9BACT</name>
<dbReference type="Gene3D" id="2.60.120.260">
    <property type="entry name" value="Galactose-binding domain-like"/>
    <property type="match status" value="1"/>
</dbReference>
<feature type="region of interest" description="Disordered" evidence="4">
    <location>
        <begin position="45"/>
        <end position="91"/>
    </location>
</feature>
<dbReference type="Gene3D" id="2.60.40.10">
    <property type="entry name" value="Immunoglobulins"/>
    <property type="match status" value="1"/>
</dbReference>
<dbReference type="Pfam" id="PF17210">
    <property type="entry name" value="SdrD_B"/>
    <property type="match status" value="1"/>
</dbReference>
<evidence type="ECO:0000313" key="8">
    <source>
        <dbReference type="EMBL" id="OGG85000.1"/>
    </source>
</evidence>
<protein>
    <submittedName>
        <fullName evidence="8">Uncharacterized protein</fullName>
    </submittedName>
</protein>
<organism evidence="8 9">
    <name type="scientific">Candidatus Kaiserbacteria bacterium RIFCSPLOWO2_12_FULL_45_26</name>
    <dbReference type="NCBI Taxonomy" id="1798525"/>
    <lineage>
        <taxon>Bacteria</taxon>
        <taxon>Candidatus Kaiseribacteriota</taxon>
    </lineage>
</organism>
<dbReference type="SUPFAM" id="SSF117074">
    <property type="entry name" value="Hypothetical protein PA1324"/>
    <property type="match status" value="1"/>
</dbReference>
<feature type="domain" description="SD-repeat containing protein B" evidence="7">
    <location>
        <begin position="1189"/>
        <end position="1258"/>
    </location>
</feature>
<dbReference type="STRING" id="1798525.A3G90_02965"/>